<evidence type="ECO:0000256" key="1">
    <source>
        <dbReference type="ARBA" id="ARBA00004429"/>
    </source>
</evidence>
<dbReference type="Pfam" id="PF04290">
    <property type="entry name" value="DctQ"/>
    <property type="match status" value="1"/>
</dbReference>
<evidence type="ECO:0000256" key="6">
    <source>
        <dbReference type="ARBA" id="ARBA00022989"/>
    </source>
</evidence>
<dbReference type="AlphaFoldDB" id="A0A0F9JWP0"/>
<dbReference type="InterPro" id="IPR007387">
    <property type="entry name" value="TRAP_DctQ"/>
</dbReference>
<keyword evidence="5 8" id="KW-0812">Transmembrane</keyword>
<feature type="transmembrane region" description="Helical" evidence="8">
    <location>
        <begin position="148"/>
        <end position="167"/>
    </location>
</feature>
<dbReference type="InterPro" id="IPR055348">
    <property type="entry name" value="DctQ"/>
</dbReference>
<dbReference type="EMBL" id="LAZR01015169">
    <property type="protein sequence ID" value="KKM14333.1"/>
    <property type="molecule type" value="Genomic_DNA"/>
</dbReference>
<proteinExistence type="predicted"/>
<dbReference type="PANTHER" id="PTHR35011:SF10">
    <property type="entry name" value="TRAP TRANSPORTER SMALL PERMEASE PROTEIN"/>
    <property type="match status" value="1"/>
</dbReference>
<comment type="subcellular location">
    <subcellularLocation>
        <location evidence="1">Cell inner membrane</location>
        <topology evidence="1">Multi-pass membrane protein</topology>
    </subcellularLocation>
</comment>
<dbReference type="PANTHER" id="PTHR35011">
    <property type="entry name" value="2,3-DIKETO-L-GULONATE TRAP TRANSPORTER SMALL PERMEASE PROTEIN YIAM"/>
    <property type="match status" value="1"/>
</dbReference>
<feature type="transmembrane region" description="Helical" evidence="8">
    <location>
        <begin position="93"/>
        <end position="118"/>
    </location>
</feature>
<evidence type="ECO:0000256" key="4">
    <source>
        <dbReference type="ARBA" id="ARBA00022519"/>
    </source>
</evidence>
<evidence type="ECO:0000256" key="3">
    <source>
        <dbReference type="ARBA" id="ARBA00022475"/>
    </source>
</evidence>
<feature type="transmembrane region" description="Helical" evidence="8">
    <location>
        <begin position="28"/>
        <end position="47"/>
    </location>
</feature>
<keyword evidence="2" id="KW-0813">Transport</keyword>
<evidence type="ECO:0000256" key="8">
    <source>
        <dbReference type="SAM" id="Phobius"/>
    </source>
</evidence>
<keyword evidence="4" id="KW-0997">Cell inner membrane</keyword>
<gene>
    <name evidence="10" type="ORF">LCGC14_1707210</name>
</gene>
<feature type="domain" description="Tripartite ATP-independent periplasmic transporters DctQ component" evidence="9">
    <location>
        <begin position="42"/>
        <end position="174"/>
    </location>
</feature>
<feature type="transmembrane region" description="Helical" evidence="8">
    <location>
        <begin position="59"/>
        <end position="81"/>
    </location>
</feature>
<dbReference type="GO" id="GO:0022857">
    <property type="term" value="F:transmembrane transporter activity"/>
    <property type="evidence" value="ECO:0007669"/>
    <property type="project" value="TreeGrafter"/>
</dbReference>
<protein>
    <recommendedName>
        <fullName evidence="9">Tripartite ATP-independent periplasmic transporters DctQ component domain-containing protein</fullName>
    </recommendedName>
</protein>
<accession>A0A0F9JWP0</accession>
<sequence length="181" mass="19538">MAAPETARDGGLRALLSHTDQALCKVEAGCAILAGVAALTTMVLVSADALMRHLFSAPLTWQLVLTEDYLLVALLLLAMTWGYRSGGFIRLDMLVNALPIFLSTALLRAGLLLSGLYITKLAMLSAAYALKAWQRSDVVMGIVDWPVWLSWVWLPVGLGLLALRLLLDAVSPLRAQAETHA</sequence>
<keyword evidence="7 8" id="KW-0472">Membrane</keyword>
<name>A0A0F9JWP0_9ZZZZ</name>
<evidence type="ECO:0000313" key="10">
    <source>
        <dbReference type="EMBL" id="KKM14333.1"/>
    </source>
</evidence>
<evidence type="ECO:0000256" key="2">
    <source>
        <dbReference type="ARBA" id="ARBA00022448"/>
    </source>
</evidence>
<comment type="caution">
    <text evidence="10">The sequence shown here is derived from an EMBL/GenBank/DDBJ whole genome shotgun (WGS) entry which is preliminary data.</text>
</comment>
<keyword evidence="3" id="KW-1003">Cell membrane</keyword>
<dbReference type="GO" id="GO:0005886">
    <property type="term" value="C:plasma membrane"/>
    <property type="evidence" value="ECO:0007669"/>
    <property type="project" value="UniProtKB-SubCell"/>
</dbReference>
<keyword evidence="6 8" id="KW-1133">Transmembrane helix</keyword>
<reference evidence="10" key="1">
    <citation type="journal article" date="2015" name="Nature">
        <title>Complex archaea that bridge the gap between prokaryotes and eukaryotes.</title>
        <authorList>
            <person name="Spang A."/>
            <person name="Saw J.H."/>
            <person name="Jorgensen S.L."/>
            <person name="Zaremba-Niedzwiedzka K."/>
            <person name="Martijn J."/>
            <person name="Lind A.E."/>
            <person name="van Eijk R."/>
            <person name="Schleper C."/>
            <person name="Guy L."/>
            <person name="Ettema T.J."/>
        </authorList>
    </citation>
    <scope>NUCLEOTIDE SEQUENCE</scope>
</reference>
<organism evidence="10">
    <name type="scientific">marine sediment metagenome</name>
    <dbReference type="NCBI Taxonomy" id="412755"/>
    <lineage>
        <taxon>unclassified sequences</taxon>
        <taxon>metagenomes</taxon>
        <taxon>ecological metagenomes</taxon>
    </lineage>
</organism>
<evidence type="ECO:0000259" key="9">
    <source>
        <dbReference type="Pfam" id="PF04290"/>
    </source>
</evidence>
<evidence type="ECO:0000256" key="5">
    <source>
        <dbReference type="ARBA" id="ARBA00022692"/>
    </source>
</evidence>
<dbReference type="GO" id="GO:0015740">
    <property type="term" value="P:C4-dicarboxylate transport"/>
    <property type="evidence" value="ECO:0007669"/>
    <property type="project" value="TreeGrafter"/>
</dbReference>
<evidence type="ECO:0000256" key="7">
    <source>
        <dbReference type="ARBA" id="ARBA00023136"/>
    </source>
</evidence>